<evidence type="ECO:0000256" key="5">
    <source>
        <dbReference type="ARBA" id="ARBA00023136"/>
    </source>
</evidence>
<dbReference type="OrthoDB" id="9793390at2"/>
<keyword evidence="3 6" id="KW-0812">Transmembrane</keyword>
<dbReference type="RefSeq" id="WP_110936772.1">
    <property type="nucleotide sequence ID" value="NZ_KZ614146.1"/>
</dbReference>
<sequence length="363" mass="41139">MFKKRSNEEIKRWLMILILITITSFLLCGFILLLSIIWPFLQKLMVVFLPFLIAGFIIYLLHPLVEKLESLHVPRPLSILILFCLFIVVMSGIIMKAIPYVIQEGKELLEQIPSMANGYRELLSDVHHQIDFLPESFSVHLDQWIKSGEEWIADSIIKIGTLLMGLFDWILLFIVIPFVVFYGLKDLPLLKRVSWYITPMRARSESIELVNSLDEALGGYIRGQIIVGILVGLLAWIGFWIIDMPYGLLLAIFIGLTNIIPYFGPILGMVPVVLVGLTESVQLVFYGIILILVIQNIESNIFSPVIVGKSLHMHPLLIIFALVAGNEIAGIIGLILAVPVLAVIKVFILHFRRIIRNRKGSYD</sequence>
<keyword evidence="5 6" id="KW-0472">Membrane</keyword>
<name>A0A3A9K8Q9_9BACI</name>
<reference evidence="7 8" key="1">
    <citation type="submission" date="2017-10" db="EMBL/GenBank/DDBJ databases">
        <title>Bacillus sp. nov., a halophilic bacterium isolated from a Keqin Lake.</title>
        <authorList>
            <person name="Wang H."/>
        </authorList>
    </citation>
    <scope>NUCLEOTIDE SEQUENCE [LARGE SCALE GENOMIC DNA]</scope>
    <source>
        <strain evidence="7 8">KCTC 13187</strain>
    </source>
</reference>
<dbReference type="GO" id="GO:0055085">
    <property type="term" value="P:transmembrane transport"/>
    <property type="evidence" value="ECO:0007669"/>
    <property type="project" value="TreeGrafter"/>
</dbReference>
<dbReference type="PANTHER" id="PTHR21716">
    <property type="entry name" value="TRANSMEMBRANE PROTEIN"/>
    <property type="match status" value="1"/>
</dbReference>
<evidence type="ECO:0000256" key="6">
    <source>
        <dbReference type="SAM" id="Phobius"/>
    </source>
</evidence>
<comment type="subcellular location">
    <subcellularLocation>
        <location evidence="1">Membrane</location>
        <topology evidence="1">Multi-pass membrane protein</topology>
    </subcellularLocation>
</comment>
<feature type="transmembrane region" description="Helical" evidence="6">
    <location>
        <begin position="44"/>
        <end position="65"/>
    </location>
</feature>
<feature type="transmembrane region" description="Helical" evidence="6">
    <location>
        <begin position="225"/>
        <end position="242"/>
    </location>
</feature>
<dbReference type="EMBL" id="PDOE01000001">
    <property type="protein sequence ID" value="RKL68589.1"/>
    <property type="molecule type" value="Genomic_DNA"/>
</dbReference>
<dbReference type="PANTHER" id="PTHR21716:SF15">
    <property type="entry name" value="TRANSPORT PROTEIN YRRI-RELATED"/>
    <property type="match status" value="1"/>
</dbReference>
<protein>
    <submittedName>
        <fullName evidence="7">AI-2E family transporter</fullName>
    </submittedName>
</protein>
<evidence type="ECO:0000256" key="1">
    <source>
        <dbReference type="ARBA" id="ARBA00004141"/>
    </source>
</evidence>
<keyword evidence="4 6" id="KW-1133">Transmembrane helix</keyword>
<feature type="transmembrane region" description="Helical" evidence="6">
    <location>
        <begin position="159"/>
        <end position="184"/>
    </location>
</feature>
<dbReference type="Proteomes" id="UP000281498">
    <property type="component" value="Unassembled WGS sequence"/>
</dbReference>
<feature type="transmembrane region" description="Helical" evidence="6">
    <location>
        <begin position="248"/>
        <end position="274"/>
    </location>
</feature>
<evidence type="ECO:0000256" key="3">
    <source>
        <dbReference type="ARBA" id="ARBA00022692"/>
    </source>
</evidence>
<feature type="transmembrane region" description="Helical" evidence="6">
    <location>
        <begin position="317"/>
        <end position="348"/>
    </location>
</feature>
<comment type="similarity">
    <text evidence="2">Belongs to the autoinducer-2 exporter (AI-2E) (TC 2.A.86) family.</text>
</comment>
<dbReference type="GO" id="GO:0016020">
    <property type="term" value="C:membrane"/>
    <property type="evidence" value="ECO:0007669"/>
    <property type="project" value="UniProtKB-SubCell"/>
</dbReference>
<keyword evidence="8" id="KW-1185">Reference proteome</keyword>
<evidence type="ECO:0000256" key="4">
    <source>
        <dbReference type="ARBA" id="ARBA00022989"/>
    </source>
</evidence>
<gene>
    <name evidence="7" type="ORF">CR203_00610</name>
</gene>
<accession>A0A3A9K8Q9</accession>
<feature type="transmembrane region" description="Helical" evidence="6">
    <location>
        <begin position="281"/>
        <end position="297"/>
    </location>
</feature>
<organism evidence="7 8">
    <name type="scientific">Salipaludibacillus neizhouensis</name>
    <dbReference type="NCBI Taxonomy" id="885475"/>
    <lineage>
        <taxon>Bacteria</taxon>
        <taxon>Bacillati</taxon>
        <taxon>Bacillota</taxon>
        <taxon>Bacilli</taxon>
        <taxon>Bacillales</taxon>
        <taxon>Bacillaceae</taxon>
    </lineage>
</organism>
<feature type="transmembrane region" description="Helical" evidence="6">
    <location>
        <begin position="77"/>
        <end position="102"/>
    </location>
</feature>
<evidence type="ECO:0000313" key="7">
    <source>
        <dbReference type="EMBL" id="RKL68589.1"/>
    </source>
</evidence>
<dbReference type="AlphaFoldDB" id="A0A3A9K8Q9"/>
<comment type="caution">
    <text evidence="7">The sequence shown here is derived from an EMBL/GenBank/DDBJ whole genome shotgun (WGS) entry which is preliminary data.</text>
</comment>
<evidence type="ECO:0000313" key="8">
    <source>
        <dbReference type="Proteomes" id="UP000281498"/>
    </source>
</evidence>
<evidence type="ECO:0000256" key="2">
    <source>
        <dbReference type="ARBA" id="ARBA00009773"/>
    </source>
</evidence>
<dbReference type="InterPro" id="IPR002549">
    <property type="entry name" value="AI-2E-like"/>
</dbReference>
<dbReference type="Pfam" id="PF01594">
    <property type="entry name" value="AI-2E_transport"/>
    <property type="match status" value="1"/>
</dbReference>
<proteinExistence type="inferred from homology"/>
<feature type="transmembrane region" description="Helical" evidence="6">
    <location>
        <begin position="12"/>
        <end position="38"/>
    </location>
</feature>